<accession>A0A1E8Q1Y8</accession>
<keyword evidence="3" id="KW-1185">Reference proteome</keyword>
<organism evidence="2 3">
    <name type="scientific">Mycolicibacterium grossiae</name>
    <dbReference type="NCBI Taxonomy" id="1552759"/>
    <lineage>
        <taxon>Bacteria</taxon>
        <taxon>Bacillati</taxon>
        <taxon>Actinomycetota</taxon>
        <taxon>Actinomycetes</taxon>
        <taxon>Mycobacteriales</taxon>
        <taxon>Mycobacteriaceae</taxon>
        <taxon>Mycolicibacterium</taxon>
    </lineage>
</organism>
<comment type="caution">
    <text evidence="2">The sequence shown here is derived from an EMBL/GenBank/DDBJ whole genome shotgun (WGS) entry which is preliminary data.</text>
</comment>
<name>A0A1E8Q1Y8_9MYCO</name>
<proteinExistence type="predicted"/>
<evidence type="ECO:0000313" key="2">
    <source>
        <dbReference type="EMBL" id="OFJ52562.1"/>
    </source>
</evidence>
<evidence type="ECO:0000313" key="3">
    <source>
        <dbReference type="Proteomes" id="UP000178953"/>
    </source>
</evidence>
<dbReference type="Proteomes" id="UP000178953">
    <property type="component" value="Unassembled WGS sequence"/>
</dbReference>
<protein>
    <recommendedName>
        <fullName evidence="1">4Fe-4S Wbl-type domain-containing protein</fullName>
    </recommendedName>
</protein>
<feature type="domain" description="4Fe-4S Wbl-type" evidence="1">
    <location>
        <begin position="23"/>
        <end position="90"/>
    </location>
</feature>
<dbReference type="InterPro" id="IPR034768">
    <property type="entry name" value="4FE4S_WBL"/>
</dbReference>
<evidence type="ECO:0000259" key="1">
    <source>
        <dbReference type="PROSITE" id="PS51674"/>
    </source>
</evidence>
<dbReference type="OrthoDB" id="4428041at2"/>
<reference evidence="2 3" key="1">
    <citation type="submission" date="2016-09" db="EMBL/GenBank/DDBJ databases">
        <title>genome sequence of Mycobacterium sp. 739 SCH.</title>
        <authorList>
            <person name="Greninger A.L."/>
            <person name="Qin X."/>
            <person name="Jerome K."/>
            <person name="Vora S."/>
            <person name="Quinn K."/>
        </authorList>
    </citation>
    <scope>NUCLEOTIDE SEQUENCE [LARGE SCALE GENOMIC DNA]</scope>
    <source>
        <strain evidence="2 3">SCH</strain>
    </source>
</reference>
<gene>
    <name evidence="2" type="ORF">BEL07_17105</name>
</gene>
<dbReference type="PROSITE" id="PS51674">
    <property type="entry name" value="4FE4S_WBL"/>
    <property type="match status" value="1"/>
</dbReference>
<dbReference type="EMBL" id="MCHX01000038">
    <property type="protein sequence ID" value="OFJ52562.1"/>
    <property type="molecule type" value="Genomic_DNA"/>
</dbReference>
<sequence length="99" mass="10230">MSAGYGAGLLLALAGAPKLPGARCRGRSHLFDAGESDEDKAVVAERYEAALHLCLACPSLEACGEWFVSLRPSQRPKGVIAGRLNVPSAGGRPKAVDVA</sequence>
<dbReference type="AlphaFoldDB" id="A0A1E8Q1Y8"/>